<protein>
    <submittedName>
        <fullName evidence="2">Uncharacterized protein</fullName>
    </submittedName>
</protein>
<feature type="region of interest" description="Disordered" evidence="1">
    <location>
        <begin position="61"/>
        <end position="103"/>
    </location>
</feature>
<proteinExistence type="predicted"/>
<reference evidence="2 3" key="1">
    <citation type="submission" date="2017-12" db="EMBL/GenBank/DDBJ databases">
        <title>Comparative genomics of Botrytis spp.</title>
        <authorList>
            <person name="Valero-Jimenez C.A."/>
            <person name="Tapia P."/>
            <person name="Veloso J."/>
            <person name="Silva-Moreno E."/>
            <person name="Staats M."/>
            <person name="Valdes J.H."/>
            <person name="Van Kan J.A.L."/>
        </authorList>
    </citation>
    <scope>NUCLEOTIDE SEQUENCE [LARGE SCALE GENOMIC DNA]</scope>
    <source>
        <strain evidence="2 3">Bp0003</strain>
    </source>
</reference>
<evidence type="ECO:0000256" key="1">
    <source>
        <dbReference type="SAM" id="MobiDB-lite"/>
    </source>
</evidence>
<evidence type="ECO:0000313" key="3">
    <source>
        <dbReference type="Proteomes" id="UP000297910"/>
    </source>
</evidence>
<organism evidence="2 3">
    <name type="scientific">Botrytis paeoniae</name>
    <dbReference type="NCBI Taxonomy" id="278948"/>
    <lineage>
        <taxon>Eukaryota</taxon>
        <taxon>Fungi</taxon>
        <taxon>Dikarya</taxon>
        <taxon>Ascomycota</taxon>
        <taxon>Pezizomycotina</taxon>
        <taxon>Leotiomycetes</taxon>
        <taxon>Helotiales</taxon>
        <taxon>Sclerotiniaceae</taxon>
        <taxon>Botrytis</taxon>
    </lineage>
</organism>
<comment type="caution">
    <text evidence="2">The sequence shown here is derived from an EMBL/GenBank/DDBJ whole genome shotgun (WGS) entry which is preliminary data.</text>
</comment>
<sequence length="346" mass="38966">MEGFTAINASSRKKESSIHTSFPAECFRTHSALDHQGLNHVIDLTTPSPPLLLRTSELNYSPMSKPFEDTRTTSPTLNKPKDPVKTRIPLPHGSSQGVANPDQYAKRREQYSLLFSPTWRSSSGPSEQVLDHGATDEYKNHQMSKEKHESQYSRDWYQTEKKLQLVDTINGQPQTCKKIARRYTAAVKQDIMAKTLARRKQQFAALALTDQARVIKSSANIALPPKKPIRSEFWATVMQAPADINTPSENLPKRKLATSIQDSANSIPPQTYARKDFWAIVMETSENKPSSQKKRPRKELLVAAVQNSAISTSSRKRPRRDFWAESLGGVAHLLGMGKRRSFNLKV</sequence>
<dbReference type="AlphaFoldDB" id="A0A4Z1FH30"/>
<name>A0A4Z1FH30_9HELO</name>
<accession>A0A4Z1FH30</accession>
<evidence type="ECO:0000313" key="2">
    <source>
        <dbReference type="EMBL" id="TGO23735.1"/>
    </source>
</evidence>
<keyword evidence="3" id="KW-1185">Reference proteome</keyword>
<dbReference type="Proteomes" id="UP000297910">
    <property type="component" value="Unassembled WGS sequence"/>
</dbReference>
<gene>
    <name evidence="2" type="ORF">BPAE_0123g00250</name>
</gene>
<dbReference type="EMBL" id="PQXI01000123">
    <property type="protein sequence ID" value="TGO23735.1"/>
    <property type="molecule type" value="Genomic_DNA"/>
</dbReference>